<keyword evidence="4" id="KW-1185">Reference proteome</keyword>
<proteinExistence type="predicted"/>
<evidence type="ECO:0000313" key="3">
    <source>
        <dbReference type="EMBL" id="KAK7967659.1"/>
    </source>
</evidence>
<sequence length="477" mass="53009">MAPDFIAKDKRVYTPPGFYVPIGNDLRPANDHFRNFLTSNQHMPGGKKPTGCKKPTEDWKRTRVEVNLTIVFEAILHFDDFWGKKGFFRHLSVSLNYGSKQGPKLSAMIDAYCDARSAFLQQQKQGHEACPDPGSRLVELADHFSELREQPERVGRESITTEVWARRMESWKQRLQEVIGELEVLYALQLKEDQASSTSPAPSHVAGIDPNGKHQSSSGNGADDKPDNVTNSSTPFSYDVSGKNGEVSGTKRGLPDDDTSFGNLPKRPTLDTDVARRIWLELPDTGSCIVLPGEIDDGTHKHCDPSDCKIARLFLPPDPLEALQVEHGIRIGKIETQQTDLQEEMIHKIDIHTKEAAARLEAFQGQLKTMQDQLQVQQAALANHTTTSTDNALSNGPAPSADSRERDLSELTAREPKEFIKVICEELSKLRAAAKTKIHQMDKQGLPDDENKLAVSDLSWQIGKCIKVAEKGVGELM</sequence>
<keyword evidence="1" id="KW-0175">Coiled coil</keyword>
<feature type="region of interest" description="Disordered" evidence="2">
    <location>
        <begin position="385"/>
        <end position="411"/>
    </location>
</feature>
<evidence type="ECO:0000256" key="2">
    <source>
        <dbReference type="SAM" id="MobiDB-lite"/>
    </source>
</evidence>
<dbReference type="RefSeq" id="XP_066707051.1">
    <property type="nucleotide sequence ID" value="XM_066838158.1"/>
</dbReference>
<evidence type="ECO:0000256" key="1">
    <source>
        <dbReference type="SAM" id="Coils"/>
    </source>
</evidence>
<feature type="compositionally biased region" description="Polar residues" evidence="2">
    <location>
        <begin position="385"/>
        <end position="394"/>
    </location>
</feature>
<dbReference type="EMBL" id="JAQQWE010000001">
    <property type="protein sequence ID" value="KAK7967659.1"/>
    <property type="molecule type" value="Genomic_DNA"/>
</dbReference>
<reference evidence="3 4" key="1">
    <citation type="submission" date="2023-01" db="EMBL/GenBank/DDBJ databases">
        <title>Analysis of 21 Apiospora genomes using comparative genomics revels a genus with tremendous synthesis potential of carbohydrate active enzymes and secondary metabolites.</title>
        <authorList>
            <person name="Sorensen T."/>
        </authorList>
    </citation>
    <scope>NUCLEOTIDE SEQUENCE [LARGE SCALE GENOMIC DNA]</scope>
    <source>
        <strain evidence="3 4">CBS 24483</strain>
    </source>
</reference>
<gene>
    <name evidence="3" type="ORF">PG986_001936</name>
</gene>
<name>A0ABR1QYF0_9PEZI</name>
<organism evidence="3 4">
    <name type="scientific">Apiospora aurea</name>
    <dbReference type="NCBI Taxonomy" id="335848"/>
    <lineage>
        <taxon>Eukaryota</taxon>
        <taxon>Fungi</taxon>
        <taxon>Dikarya</taxon>
        <taxon>Ascomycota</taxon>
        <taxon>Pezizomycotina</taxon>
        <taxon>Sordariomycetes</taxon>
        <taxon>Xylariomycetidae</taxon>
        <taxon>Amphisphaeriales</taxon>
        <taxon>Apiosporaceae</taxon>
        <taxon>Apiospora</taxon>
    </lineage>
</organism>
<evidence type="ECO:0000313" key="4">
    <source>
        <dbReference type="Proteomes" id="UP001391051"/>
    </source>
</evidence>
<feature type="coiled-coil region" evidence="1">
    <location>
        <begin position="353"/>
        <end position="380"/>
    </location>
</feature>
<comment type="caution">
    <text evidence="3">The sequence shown here is derived from an EMBL/GenBank/DDBJ whole genome shotgun (WGS) entry which is preliminary data.</text>
</comment>
<accession>A0ABR1QYF0</accession>
<dbReference type="Proteomes" id="UP001391051">
    <property type="component" value="Unassembled WGS sequence"/>
</dbReference>
<protein>
    <submittedName>
        <fullName evidence="3">Uncharacterized protein</fullName>
    </submittedName>
</protein>
<dbReference type="GeneID" id="92071220"/>
<feature type="compositionally biased region" description="Basic and acidic residues" evidence="2">
    <location>
        <begin position="402"/>
        <end position="411"/>
    </location>
</feature>
<feature type="region of interest" description="Disordered" evidence="2">
    <location>
        <begin position="195"/>
        <end position="268"/>
    </location>
</feature>